<evidence type="ECO:0000256" key="4">
    <source>
        <dbReference type="ARBA" id="ARBA00022984"/>
    </source>
</evidence>
<keyword evidence="5 7" id="KW-0413">Isomerase</keyword>
<evidence type="ECO:0000256" key="5">
    <source>
        <dbReference type="ARBA" id="ARBA00023235"/>
    </source>
</evidence>
<evidence type="ECO:0000256" key="1">
    <source>
        <dbReference type="ARBA" id="ARBA00001602"/>
    </source>
</evidence>
<name>A0A1W1CPK1_9ZZZZ</name>
<gene>
    <name evidence="7" type="ORF">MNB_SV-14-379</name>
</gene>
<dbReference type="EC" id="5.1.1.3" evidence="2"/>
<dbReference type="InterPro" id="IPR001920">
    <property type="entry name" value="Asp/Glu_race"/>
</dbReference>
<dbReference type="Pfam" id="PF01177">
    <property type="entry name" value="Asp_Glu_race"/>
    <property type="match status" value="1"/>
</dbReference>
<dbReference type="GO" id="GO:0071555">
    <property type="term" value="P:cell wall organization"/>
    <property type="evidence" value="ECO:0007669"/>
    <property type="project" value="UniProtKB-KW"/>
</dbReference>
<dbReference type="InterPro" id="IPR018187">
    <property type="entry name" value="Asp/Glu_racemase_AS_1"/>
</dbReference>
<dbReference type="PROSITE" id="PS00923">
    <property type="entry name" value="ASP_GLU_RACEMASE_1"/>
    <property type="match status" value="1"/>
</dbReference>
<dbReference type="SUPFAM" id="SSF53681">
    <property type="entry name" value="Aspartate/glutamate racemase"/>
    <property type="match status" value="2"/>
</dbReference>
<evidence type="ECO:0000256" key="3">
    <source>
        <dbReference type="ARBA" id="ARBA00022960"/>
    </source>
</evidence>
<dbReference type="GO" id="GO:0008881">
    <property type="term" value="F:glutamate racemase activity"/>
    <property type="evidence" value="ECO:0007669"/>
    <property type="project" value="UniProtKB-EC"/>
</dbReference>
<dbReference type="InterPro" id="IPR015942">
    <property type="entry name" value="Asp/Glu/hydantoin_racemase"/>
</dbReference>
<protein>
    <recommendedName>
        <fullName evidence="2">glutamate racemase</fullName>
        <ecNumber evidence="2">5.1.1.3</ecNumber>
    </recommendedName>
</protein>
<organism evidence="7">
    <name type="scientific">hydrothermal vent metagenome</name>
    <dbReference type="NCBI Taxonomy" id="652676"/>
    <lineage>
        <taxon>unclassified sequences</taxon>
        <taxon>metagenomes</taxon>
        <taxon>ecological metagenomes</taxon>
    </lineage>
</organism>
<dbReference type="EMBL" id="FPHN01000232">
    <property type="protein sequence ID" value="SFV67820.1"/>
    <property type="molecule type" value="Genomic_DNA"/>
</dbReference>
<dbReference type="GO" id="GO:0009252">
    <property type="term" value="P:peptidoglycan biosynthetic process"/>
    <property type="evidence" value="ECO:0007669"/>
    <property type="project" value="UniProtKB-KW"/>
</dbReference>
<keyword evidence="6" id="KW-0961">Cell wall biogenesis/degradation</keyword>
<dbReference type="FunFam" id="3.40.50.1860:FF:000001">
    <property type="entry name" value="Glutamate racemase"/>
    <property type="match status" value="1"/>
</dbReference>
<evidence type="ECO:0000256" key="6">
    <source>
        <dbReference type="ARBA" id="ARBA00023316"/>
    </source>
</evidence>
<evidence type="ECO:0000256" key="2">
    <source>
        <dbReference type="ARBA" id="ARBA00013090"/>
    </source>
</evidence>
<reference evidence="7" key="1">
    <citation type="submission" date="2016-10" db="EMBL/GenBank/DDBJ databases">
        <authorList>
            <person name="de Groot N.N."/>
        </authorList>
    </citation>
    <scope>NUCLEOTIDE SEQUENCE</scope>
</reference>
<dbReference type="PANTHER" id="PTHR21198:SF3">
    <property type="entry name" value="GLUTAMATE RACEMASE"/>
    <property type="match status" value="1"/>
</dbReference>
<dbReference type="InterPro" id="IPR004391">
    <property type="entry name" value="Glu_race"/>
</dbReference>
<dbReference type="Gene3D" id="3.40.50.1860">
    <property type="match status" value="2"/>
</dbReference>
<dbReference type="PANTHER" id="PTHR21198">
    <property type="entry name" value="GLUTAMATE RACEMASE"/>
    <property type="match status" value="1"/>
</dbReference>
<sequence>MKVGVFDSGLGGLTVVQSISNIIKNVEIFYIADTINAPYGQKSVEQILDYSLKITQYLINNYKIDALVVACNTATSASILQLRERYPDLIIIGTEPAVKLALALTKTSNIGVLATPATLAGDKYQSLIDKIVTSKDISLYEQACAGLVEHIENDTLNSKESLLLLEGWLSPMRIANVDTIVLGCTHYPLAREVIENIMNNGVRCIDSGNAIAQYLLSRLEDIGHKNIGDSILHIFHTGEIKQLLVKKLFPQHESQYIGKIAKESLQPHEQ</sequence>
<dbReference type="GO" id="GO:0008360">
    <property type="term" value="P:regulation of cell shape"/>
    <property type="evidence" value="ECO:0007669"/>
    <property type="project" value="UniProtKB-KW"/>
</dbReference>
<keyword evidence="3" id="KW-0133">Cell shape</keyword>
<keyword evidence="4" id="KW-0573">Peptidoglycan synthesis</keyword>
<evidence type="ECO:0000313" key="7">
    <source>
        <dbReference type="EMBL" id="SFV67820.1"/>
    </source>
</evidence>
<dbReference type="AlphaFoldDB" id="A0A1W1CPK1"/>
<proteinExistence type="inferred from homology"/>
<dbReference type="HAMAP" id="MF_00258">
    <property type="entry name" value="Glu_racemase"/>
    <property type="match status" value="1"/>
</dbReference>
<comment type="catalytic activity">
    <reaction evidence="1">
        <text>L-glutamate = D-glutamate</text>
        <dbReference type="Rhea" id="RHEA:12813"/>
        <dbReference type="ChEBI" id="CHEBI:29985"/>
        <dbReference type="ChEBI" id="CHEBI:29986"/>
        <dbReference type="EC" id="5.1.1.3"/>
    </reaction>
</comment>
<accession>A0A1W1CPK1</accession>
<dbReference type="NCBIfam" id="TIGR00067">
    <property type="entry name" value="glut_race"/>
    <property type="match status" value="1"/>
</dbReference>